<gene>
    <name evidence="2" type="ORF">FVW20_11075</name>
</gene>
<protein>
    <submittedName>
        <fullName evidence="2">Type III secretion protein</fullName>
    </submittedName>
</protein>
<dbReference type="Proteomes" id="UP001194469">
    <property type="component" value="Unassembled WGS sequence"/>
</dbReference>
<name>A0ABS0J547_9BACT</name>
<keyword evidence="3" id="KW-1185">Reference proteome</keyword>
<comment type="caution">
    <text evidence="2">The sequence shown here is derived from an EMBL/GenBank/DDBJ whole genome shotgun (WGS) entry which is preliminary data.</text>
</comment>
<evidence type="ECO:0000313" key="2">
    <source>
        <dbReference type="EMBL" id="MBG3877541.1"/>
    </source>
</evidence>
<reference evidence="2 3" key="1">
    <citation type="submission" date="2019-08" db="EMBL/GenBank/DDBJ databases">
        <authorList>
            <person name="Luo N."/>
        </authorList>
    </citation>
    <scope>NUCLEOTIDE SEQUENCE [LARGE SCALE GENOMIC DNA]</scope>
    <source>
        <strain evidence="2 3">NCIMB 9442</strain>
    </source>
</reference>
<proteinExistence type="predicted"/>
<keyword evidence="1" id="KW-0175">Coiled coil</keyword>
<dbReference type="RefSeq" id="WP_196609616.1">
    <property type="nucleotide sequence ID" value="NZ_VRYY01000318.1"/>
</dbReference>
<dbReference type="InterPro" id="IPR053716">
    <property type="entry name" value="Flag_assembly_chemotaxis_eff"/>
</dbReference>
<feature type="coiled-coil region" evidence="1">
    <location>
        <begin position="95"/>
        <end position="150"/>
    </location>
</feature>
<accession>A0ABS0J547</accession>
<organism evidence="2 3">
    <name type="scientific">Nitratidesulfovibrio oxamicus</name>
    <dbReference type="NCBI Taxonomy" id="32016"/>
    <lineage>
        <taxon>Bacteria</taxon>
        <taxon>Pseudomonadati</taxon>
        <taxon>Thermodesulfobacteriota</taxon>
        <taxon>Desulfovibrionia</taxon>
        <taxon>Desulfovibrionales</taxon>
        <taxon>Desulfovibrionaceae</taxon>
        <taxon>Nitratidesulfovibrio</taxon>
    </lineage>
</organism>
<evidence type="ECO:0000313" key="3">
    <source>
        <dbReference type="Proteomes" id="UP001194469"/>
    </source>
</evidence>
<dbReference type="EMBL" id="VRYY01000318">
    <property type="protein sequence ID" value="MBG3877541.1"/>
    <property type="molecule type" value="Genomic_DNA"/>
</dbReference>
<dbReference type="Pfam" id="PF07321">
    <property type="entry name" value="YscO"/>
    <property type="match status" value="1"/>
</dbReference>
<dbReference type="Gene3D" id="1.10.287.1700">
    <property type="match status" value="1"/>
</dbReference>
<dbReference type="InterPro" id="IPR009929">
    <property type="entry name" value="T3SS_YscO"/>
</dbReference>
<evidence type="ECO:0000256" key="1">
    <source>
        <dbReference type="SAM" id="Coils"/>
    </source>
</evidence>
<sequence>MATPYPLQPLLNVRHFRENGARNALMAAEGMLREAVQAAEDRRAELERYRAWRPGEEERRYDAIMGTSMAMDDLDRFKAGLAALAQAELQREQAVADADRRVEECRKAVADARAAVAKARREVAKIAAHKDIWSEEMRRETERLADIEMEEFKAVPVTTSDDDDGMA</sequence>